<dbReference type="InterPro" id="IPR051178">
    <property type="entry name" value="TfdA_dioxygenase"/>
</dbReference>
<keyword evidence="4" id="KW-0560">Oxidoreductase</keyword>
<dbReference type="Proteomes" id="UP000199727">
    <property type="component" value="Unassembled WGS sequence"/>
</dbReference>
<dbReference type="Gene3D" id="3.60.130.10">
    <property type="entry name" value="Clavaminate synthase-like"/>
    <property type="match status" value="1"/>
</dbReference>
<evidence type="ECO:0000256" key="3">
    <source>
        <dbReference type="ARBA" id="ARBA00022964"/>
    </source>
</evidence>
<evidence type="ECO:0000313" key="7">
    <source>
        <dbReference type="EMBL" id="OXG16050.1"/>
    </source>
</evidence>
<dbReference type="InterPro" id="IPR003819">
    <property type="entry name" value="TauD/TfdA-like"/>
</dbReference>
<dbReference type="GO" id="GO:0046872">
    <property type="term" value="F:metal ion binding"/>
    <property type="evidence" value="ECO:0007669"/>
    <property type="project" value="UniProtKB-KW"/>
</dbReference>
<evidence type="ECO:0000256" key="4">
    <source>
        <dbReference type="ARBA" id="ARBA00023002"/>
    </source>
</evidence>
<evidence type="ECO:0000256" key="5">
    <source>
        <dbReference type="ARBA" id="ARBA00023004"/>
    </source>
</evidence>
<proteinExistence type="inferred from homology"/>
<gene>
    <name evidence="7" type="ORF">C361_05498</name>
</gene>
<evidence type="ECO:0000259" key="6">
    <source>
        <dbReference type="Pfam" id="PF02668"/>
    </source>
</evidence>
<dbReference type="GO" id="GO:0051213">
    <property type="term" value="F:dioxygenase activity"/>
    <property type="evidence" value="ECO:0007669"/>
    <property type="project" value="UniProtKB-KW"/>
</dbReference>
<protein>
    <submittedName>
        <fullName evidence="7">Alpha-ketoglutarate-dependent 2,4-dichlorophenoxyacetate dioxygenase</fullName>
    </submittedName>
</protein>
<comment type="similarity">
    <text evidence="1">Belongs to the TfdA dioxygenase family.</text>
</comment>
<dbReference type="OrthoDB" id="5818554at2759"/>
<dbReference type="PANTHER" id="PTHR43779">
    <property type="entry name" value="DIOXYGENASE RV0097-RELATED"/>
    <property type="match status" value="1"/>
</dbReference>
<keyword evidence="5" id="KW-0408">Iron</keyword>
<organism evidence="7 8">
    <name type="scientific">Cryptococcus neoformans Tu259-1</name>
    <dbReference type="NCBI Taxonomy" id="1230072"/>
    <lineage>
        <taxon>Eukaryota</taxon>
        <taxon>Fungi</taxon>
        <taxon>Dikarya</taxon>
        <taxon>Basidiomycota</taxon>
        <taxon>Agaricomycotina</taxon>
        <taxon>Tremellomycetes</taxon>
        <taxon>Tremellales</taxon>
        <taxon>Cryptococcaceae</taxon>
        <taxon>Cryptococcus</taxon>
        <taxon>Cryptococcus neoformans species complex</taxon>
    </lineage>
</organism>
<name>A0A854Q921_CRYNE</name>
<dbReference type="Pfam" id="PF02668">
    <property type="entry name" value="TauD"/>
    <property type="match status" value="2"/>
</dbReference>
<keyword evidence="2" id="KW-0479">Metal-binding</keyword>
<keyword evidence="3 7" id="KW-0223">Dioxygenase</keyword>
<evidence type="ECO:0000313" key="8">
    <source>
        <dbReference type="Proteomes" id="UP000199727"/>
    </source>
</evidence>
<feature type="domain" description="TauD/TfdA-like" evidence="6">
    <location>
        <begin position="143"/>
        <end position="305"/>
    </location>
</feature>
<reference evidence="7 8" key="1">
    <citation type="submission" date="2017-06" db="EMBL/GenBank/DDBJ databases">
        <title>Global population genomics of the pathogenic fungus Cryptococcus neoformans var. grubii.</title>
        <authorList>
            <person name="Cuomo C."/>
            <person name="Litvintseva A."/>
            <person name="Chen Y."/>
            <person name="Young S."/>
            <person name="Zeng Q."/>
            <person name="Chapman S."/>
            <person name="Gujja S."/>
            <person name="Saif S."/>
            <person name="Birren B."/>
        </authorList>
    </citation>
    <scope>NUCLEOTIDE SEQUENCE [LARGE SCALE GENOMIC DNA]</scope>
    <source>
        <strain evidence="7 8">Tu259-1</strain>
    </source>
</reference>
<feature type="domain" description="TauD/TfdA-like" evidence="6">
    <location>
        <begin position="5"/>
        <end position="127"/>
    </location>
</feature>
<dbReference type="EMBL" id="AMKT01000069">
    <property type="protein sequence ID" value="OXG16050.1"/>
    <property type="molecule type" value="Genomic_DNA"/>
</dbReference>
<comment type="caution">
    <text evidence="7">The sequence shown here is derived from an EMBL/GenBank/DDBJ whole genome shotgun (WGS) entry which is preliminary data.</text>
</comment>
<sequence length="328" mass="36988">MTISYTPLHPTFVAEASGVDFDNITPEIVEEIKEGLAKYGVLIFRKTGLNDKKHVEMSRIFGELDDVKPYNKLGRINRLAYDELFDVSNVDPEGNIFQPTGQRAIINRGNTVFHCDSSFNPRRAGYVSGESLGNCFDDSSFQSLLLAHELPPAGTGGNTEFADTRTAYDDLPEERREAIKDWALWHSQHHSRRVANPGEPLLEQEKFLPTSHPFGKHKLVQVHEPSGRTNLYIANHAYKVESLPLEQGQAEIKTLLDHCSSPRYVCSVEWKNDGDLVIWDNTCVMHRAVPGAFEGKYKRDMRRTTVHDSSSYAWGLNTVGDTWRSGLP</sequence>
<accession>A0A854Q921</accession>
<evidence type="ECO:0000256" key="2">
    <source>
        <dbReference type="ARBA" id="ARBA00022723"/>
    </source>
</evidence>
<dbReference type="PANTHER" id="PTHR43779:SF3">
    <property type="entry name" value="(3R)-3-[(CARBOXYMETHYL)AMINO]FATTY ACID OXYGENASE_DECARBOXYLASE"/>
    <property type="match status" value="1"/>
</dbReference>
<dbReference type="InterPro" id="IPR042098">
    <property type="entry name" value="TauD-like_sf"/>
</dbReference>
<dbReference type="SUPFAM" id="SSF51197">
    <property type="entry name" value="Clavaminate synthase-like"/>
    <property type="match status" value="1"/>
</dbReference>
<evidence type="ECO:0000256" key="1">
    <source>
        <dbReference type="ARBA" id="ARBA00005896"/>
    </source>
</evidence>
<dbReference type="AlphaFoldDB" id="A0A854Q921"/>